<dbReference type="RefSeq" id="WP_285757363.1">
    <property type="nucleotide sequence ID" value="NZ_BSQG01000001.1"/>
</dbReference>
<dbReference type="PANTHER" id="PTHR42781:SF4">
    <property type="entry name" value="SPERMIDINE_PUTRESCINE IMPORT ATP-BINDING PROTEIN POTA"/>
    <property type="match status" value="1"/>
</dbReference>
<dbReference type="Proteomes" id="UP001165092">
    <property type="component" value="Unassembled WGS sequence"/>
</dbReference>
<dbReference type="GO" id="GO:0005524">
    <property type="term" value="F:ATP binding"/>
    <property type="evidence" value="ECO:0007669"/>
    <property type="project" value="UniProtKB-KW"/>
</dbReference>
<evidence type="ECO:0000256" key="2">
    <source>
        <dbReference type="ARBA" id="ARBA00022741"/>
    </source>
</evidence>
<evidence type="ECO:0000313" key="7">
    <source>
        <dbReference type="Proteomes" id="UP001165092"/>
    </source>
</evidence>
<gene>
    <name evidence="6" type="ORF">Nans01_08690</name>
</gene>
<keyword evidence="3 6" id="KW-0067">ATP-binding</keyword>
<accession>A0A9W6UHM5</accession>
<dbReference type="InterPro" id="IPR027417">
    <property type="entry name" value="P-loop_NTPase"/>
</dbReference>
<dbReference type="EMBL" id="BSQG01000001">
    <property type="protein sequence ID" value="GLU46518.1"/>
    <property type="molecule type" value="Genomic_DNA"/>
</dbReference>
<keyword evidence="1" id="KW-0813">Transport</keyword>
<evidence type="ECO:0000259" key="5">
    <source>
        <dbReference type="PROSITE" id="PS50893"/>
    </source>
</evidence>
<dbReference type="InterPro" id="IPR003593">
    <property type="entry name" value="AAA+_ATPase"/>
</dbReference>
<dbReference type="AlphaFoldDB" id="A0A9W6UHM5"/>
<dbReference type="SMART" id="SM00382">
    <property type="entry name" value="AAA"/>
    <property type="match status" value="1"/>
</dbReference>
<dbReference type="PROSITE" id="PS50893">
    <property type="entry name" value="ABC_TRANSPORTER_2"/>
    <property type="match status" value="1"/>
</dbReference>
<dbReference type="PROSITE" id="PS00211">
    <property type="entry name" value="ABC_TRANSPORTER_1"/>
    <property type="match status" value="1"/>
</dbReference>
<keyword evidence="7" id="KW-1185">Reference proteome</keyword>
<dbReference type="Gene3D" id="3.40.50.300">
    <property type="entry name" value="P-loop containing nucleotide triphosphate hydrolases"/>
    <property type="match status" value="1"/>
</dbReference>
<dbReference type="InterPro" id="IPR050093">
    <property type="entry name" value="ABC_SmlMolc_Importer"/>
</dbReference>
<dbReference type="InterPro" id="IPR017871">
    <property type="entry name" value="ABC_transporter-like_CS"/>
</dbReference>
<evidence type="ECO:0000256" key="1">
    <source>
        <dbReference type="ARBA" id="ARBA00022448"/>
    </source>
</evidence>
<proteinExistence type="predicted"/>
<evidence type="ECO:0000313" key="6">
    <source>
        <dbReference type="EMBL" id="GLU46518.1"/>
    </source>
</evidence>
<dbReference type="SUPFAM" id="SSF50331">
    <property type="entry name" value="MOP-like"/>
    <property type="match status" value="1"/>
</dbReference>
<dbReference type="PANTHER" id="PTHR42781">
    <property type="entry name" value="SPERMIDINE/PUTRESCINE IMPORT ATP-BINDING PROTEIN POTA"/>
    <property type="match status" value="1"/>
</dbReference>
<keyword evidence="2" id="KW-0547">Nucleotide-binding</keyword>
<dbReference type="SUPFAM" id="SSF52540">
    <property type="entry name" value="P-loop containing nucleoside triphosphate hydrolases"/>
    <property type="match status" value="1"/>
</dbReference>
<dbReference type="GO" id="GO:0043190">
    <property type="term" value="C:ATP-binding cassette (ABC) transporter complex"/>
    <property type="evidence" value="ECO:0007669"/>
    <property type="project" value="InterPro"/>
</dbReference>
<dbReference type="InterPro" id="IPR013611">
    <property type="entry name" value="Transp-assoc_OB_typ2"/>
</dbReference>
<organism evidence="6 7">
    <name type="scientific">Nocardiopsis ansamitocini</name>
    <dbReference type="NCBI Taxonomy" id="1670832"/>
    <lineage>
        <taxon>Bacteria</taxon>
        <taxon>Bacillati</taxon>
        <taxon>Actinomycetota</taxon>
        <taxon>Actinomycetes</taxon>
        <taxon>Streptosporangiales</taxon>
        <taxon>Nocardiopsidaceae</taxon>
        <taxon>Nocardiopsis</taxon>
    </lineage>
</organism>
<dbReference type="FunFam" id="3.40.50.300:FF:000425">
    <property type="entry name" value="Probable ABC transporter, ATP-binding subunit"/>
    <property type="match status" value="1"/>
</dbReference>
<sequence length="340" mass="36463">MTPVVQLDGVGHRFGSAANGVAAVSDLDLAVRRGTFTTLLGPSGCGKTTTLRMIAGFIRPTSGRILLEGTDATDTPPERRNIGMVFQSYALFPHMTLTDNVGFGLRARRRPAAEVRKRAGEALELVGLSHAADRKPGELSGGQQQRVALARAVAIEPSVLLLDEPLSNLDARLRVQMRQELLRVQRETGLTAILVTHDQDEALQLSDTMVILNGGRLEQQGDPRTVFPAPANRFVAQFLGYDNFPEVPGFGPVTIRPEHVRLTAAVTGEEAATDSVELAGTVADVTYQGSHCLIGVDTAGGRLNCVHPGDDFRPGEAVRILLPRHRLVELADAHTPAGAR</sequence>
<evidence type="ECO:0000256" key="4">
    <source>
        <dbReference type="ARBA" id="ARBA00066388"/>
    </source>
</evidence>
<feature type="domain" description="ABC transporter" evidence="5">
    <location>
        <begin position="5"/>
        <end position="239"/>
    </location>
</feature>
<name>A0A9W6UHM5_9ACTN</name>
<dbReference type="Pfam" id="PF08402">
    <property type="entry name" value="TOBE_2"/>
    <property type="match status" value="1"/>
</dbReference>
<dbReference type="GO" id="GO:0016887">
    <property type="term" value="F:ATP hydrolysis activity"/>
    <property type="evidence" value="ECO:0007669"/>
    <property type="project" value="InterPro"/>
</dbReference>
<dbReference type="InterPro" id="IPR008995">
    <property type="entry name" value="Mo/tungstate-bd_C_term_dom"/>
</dbReference>
<dbReference type="GO" id="GO:0015418">
    <property type="term" value="F:ABC-type quaternary ammonium compound transporting activity"/>
    <property type="evidence" value="ECO:0007669"/>
    <property type="project" value="UniProtKB-EC"/>
</dbReference>
<dbReference type="EC" id="7.6.2.9" evidence="4"/>
<protein>
    <recommendedName>
        <fullName evidence="4">ABC-type quaternary amine transporter</fullName>
        <ecNumber evidence="4">7.6.2.9</ecNumber>
    </recommendedName>
</protein>
<reference evidence="6" key="1">
    <citation type="submission" date="2023-02" db="EMBL/GenBank/DDBJ databases">
        <title>Nocardiopsis ansamitocini NBRC 112285.</title>
        <authorList>
            <person name="Ichikawa N."/>
            <person name="Sato H."/>
            <person name="Tonouchi N."/>
        </authorList>
    </citation>
    <scope>NUCLEOTIDE SEQUENCE</scope>
    <source>
        <strain evidence="6">NBRC 112285</strain>
    </source>
</reference>
<comment type="caution">
    <text evidence="6">The sequence shown here is derived from an EMBL/GenBank/DDBJ whole genome shotgun (WGS) entry which is preliminary data.</text>
</comment>
<dbReference type="InterPro" id="IPR003439">
    <property type="entry name" value="ABC_transporter-like_ATP-bd"/>
</dbReference>
<evidence type="ECO:0000256" key="3">
    <source>
        <dbReference type="ARBA" id="ARBA00022840"/>
    </source>
</evidence>
<dbReference type="Pfam" id="PF00005">
    <property type="entry name" value="ABC_tran"/>
    <property type="match status" value="1"/>
</dbReference>